<feature type="signal peptide" evidence="9">
    <location>
        <begin position="1"/>
        <end position="20"/>
    </location>
</feature>
<keyword evidence="11" id="KW-1185">Reference proteome</keyword>
<gene>
    <name evidence="10" type="ORF">OYC64_020728</name>
</gene>
<evidence type="ECO:0000313" key="11">
    <source>
        <dbReference type="Proteomes" id="UP001619887"/>
    </source>
</evidence>
<evidence type="ECO:0000256" key="2">
    <source>
        <dbReference type="ARBA" id="ARBA00022475"/>
    </source>
</evidence>
<evidence type="ECO:0000256" key="3">
    <source>
        <dbReference type="ARBA" id="ARBA00022729"/>
    </source>
</evidence>
<evidence type="ECO:0000256" key="9">
    <source>
        <dbReference type="SAM" id="SignalP"/>
    </source>
</evidence>
<keyword evidence="4" id="KW-0472">Membrane</keyword>
<dbReference type="Proteomes" id="UP001619887">
    <property type="component" value="Unassembled WGS sequence"/>
</dbReference>
<evidence type="ECO:0000256" key="7">
    <source>
        <dbReference type="ARBA" id="ARBA00023288"/>
    </source>
</evidence>
<accession>A0ABD2FN26</accession>
<reference evidence="10 11" key="1">
    <citation type="journal article" date="2022" name="G3 (Bethesda)">
        <title>Evaluating Illumina-, Nanopore-, and PacBio-based genome assembly strategies with the bald notothen, Trematomus borchgrevinki.</title>
        <authorList>
            <person name="Rayamajhi N."/>
            <person name="Cheng C.C."/>
            <person name="Catchen J.M."/>
        </authorList>
    </citation>
    <scope>NUCLEOTIDE SEQUENCE [LARGE SCALE GENOMIC DNA]</scope>
    <source>
        <strain evidence="10">AGRC-2024</strain>
    </source>
</reference>
<reference evidence="10 11" key="2">
    <citation type="journal article" date="2024" name="G3 (Bethesda)">
        <title>The genome of the cryopelagic Antarctic bald notothen, Trematomus borchgrevinki.</title>
        <authorList>
            <person name="Rayamajhi N."/>
            <person name="Rivera-Colon A.G."/>
            <person name="Minhas B.F."/>
            <person name="Cheng C.C."/>
            <person name="Catchen J.M."/>
        </authorList>
    </citation>
    <scope>NUCLEOTIDE SEQUENCE [LARGE SCALE GENOMIC DNA]</scope>
    <source>
        <strain evidence="10">AGRC-2024</strain>
    </source>
</reference>
<dbReference type="InterPro" id="IPR033292">
    <property type="entry name" value="THY1"/>
</dbReference>
<evidence type="ECO:0000256" key="1">
    <source>
        <dbReference type="ARBA" id="ARBA00004236"/>
    </source>
</evidence>
<sequence>MLKSLFVFGVLGVLLIPAQCDRISVCVDDVYIRVDCLIPPKPNTIANYRFSWSTGTKEYIINTNVSGLSPDKQFKDKSFVQELDPQGYRMTLTGYTDKHQTTTYMCNMCGETASIIVDQEQLVQCSAMFLKSAGSWIVCLLLFFYQTHS</sequence>
<keyword evidence="8" id="KW-0393">Immunoglobulin domain</keyword>
<dbReference type="EMBL" id="JBIYXZ010002089">
    <property type="protein sequence ID" value="KAL3042866.1"/>
    <property type="molecule type" value="Genomic_DNA"/>
</dbReference>
<evidence type="ECO:0000256" key="5">
    <source>
        <dbReference type="ARBA" id="ARBA00023157"/>
    </source>
</evidence>
<evidence type="ECO:0000313" key="10">
    <source>
        <dbReference type="EMBL" id="KAL3042866.1"/>
    </source>
</evidence>
<keyword evidence="2" id="KW-1003">Cell membrane</keyword>
<organism evidence="10 11">
    <name type="scientific">Pagothenia borchgrevinki</name>
    <name type="common">Bald rockcod</name>
    <name type="synonym">Trematomus borchgrevinki</name>
    <dbReference type="NCBI Taxonomy" id="8213"/>
    <lineage>
        <taxon>Eukaryota</taxon>
        <taxon>Metazoa</taxon>
        <taxon>Chordata</taxon>
        <taxon>Craniata</taxon>
        <taxon>Vertebrata</taxon>
        <taxon>Euteleostomi</taxon>
        <taxon>Actinopterygii</taxon>
        <taxon>Neopterygii</taxon>
        <taxon>Teleostei</taxon>
        <taxon>Neoteleostei</taxon>
        <taxon>Acanthomorphata</taxon>
        <taxon>Eupercaria</taxon>
        <taxon>Perciformes</taxon>
        <taxon>Notothenioidei</taxon>
        <taxon>Nototheniidae</taxon>
        <taxon>Pagothenia</taxon>
    </lineage>
</organism>
<evidence type="ECO:0000256" key="4">
    <source>
        <dbReference type="ARBA" id="ARBA00023136"/>
    </source>
</evidence>
<evidence type="ECO:0000256" key="8">
    <source>
        <dbReference type="ARBA" id="ARBA00023319"/>
    </source>
</evidence>
<comment type="subcellular location">
    <subcellularLocation>
        <location evidence="1">Cell membrane</location>
    </subcellularLocation>
</comment>
<keyword evidence="5" id="KW-1015">Disulfide bond</keyword>
<dbReference type="GO" id="GO:0005886">
    <property type="term" value="C:plasma membrane"/>
    <property type="evidence" value="ECO:0007669"/>
    <property type="project" value="UniProtKB-SubCell"/>
</dbReference>
<evidence type="ECO:0000256" key="6">
    <source>
        <dbReference type="ARBA" id="ARBA00023180"/>
    </source>
</evidence>
<keyword evidence="7" id="KW-0449">Lipoprotein</keyword>
<comment type="caution">
    <text evidence="10">The sequence shown here is derived from an EMBL/GenBank/DDBJ whole genome shotgun (WGS) entry which is preliminary data.</text>
</comment>
<protein>
    <submittedName>
        <fullName evidence="10">Uncharacterized protein</fullName>
    </submittedName>
</protein>
<keyword evidence="6" id="KW-0325">Glycoprotein</keyword>
<keyword evidence="3 9" id="KW-0732">Signal</keyword>
<dbReference type="AlphaFoldDB" id="A0ABD2FN26"/>
<feature type="chain" id="PRO_5044843226" evidence="9">
    <location>
        <begin position="21"/>
        <end position="149"/>
    </location>
</feature>
<proteinExistence type="predicted"/>
<dbReference type="PANTHER" id="PTHR19226">
    <property type="entry name" value="THY-1 MEMBRANE GLYCOPROTEIN"/>
    <property type="match status" value="1"/>
</dbReference>
<dbReference type="PANTHER" id="PTHR19226:SF2">
    <property type="entry name" value="THY-1 MEMBRANE GLYCOPROTEIN"/>
    <property type="match status" value="1"/>
</dbReference>
<name>A0ABD2FN26_PAGBO</name>